<evidence type="ECO:0000313" key="2">
    <source>
        <dbReference type="EMBL" id="MCL9809096.1"/>
    </source>
</evidence>
<dbReference type="RefSeq" id="WP_250592504.1">
    <property type="nucleotide sequence ID" value="NZ_JAMLJM010000004.1"/>
</dbReference>
<reference evidence="2 3" key="1">
    <citation type="submission" date="2022-05" db="EMBL/GenBank/DDBJ databases">
        <title>Flavobacterium sp., isolated from activated sludge.</title>
        <authorList>
            <person name="Ran Q."/>
        </authorList>
    </citation>
    <scope>NUCLEOTIDE SEQUENCE [LARGE SCALE GENOMIC DNA]</scope>
    <source>
        <strain evidence="2 3">HXWNR70</strain>
    </source>
</reference>
<dbReference type="SUPFAM" id="SSF53448">
    <property type="entry name" value="Nucleotide-diphospho-sugar transferases"/>
    <property type="match status" value="1"/>
</dbReference>
<dbReference type="PANTHER" id="PTHR22916:SF3">
    <property type="entry name" value="UDP-GLCNAC:BETAGAL BETA-1,3-N-ACETYLGLUCOSAMINYLTRANSFERASE-LIKE PROTEIN 1"/>
    <property type="match status" value="1"/>
</dbReference>
<dbReference type="Proteomes" id="UP001317191">
    <property type="component" value="Unassembled WGS sequence"/>
</dbReference>
<sequence>MNLSLPLVSVIVPNYNHEKYLKQRLDSIFNQTYSNFEVILLDDCSTDQSRVILSQCAKNTKVTHCVFNEMNSGNTFSQWEKGIRLSKGDYIWIAESDDTCSPNFLEELIKPLINDTEVVLSYCQSNRVNENGEITGNWITHTDDLEASLFQNDFVMDGNLFIEKFLIFKNVIPNASAAIFRKLSLNFEEHLKLSKNFRTCGDWLFYINFLLNNKVAFIAESLNNFRYHSSSVIANTVNNESLIAIIDIDIDMRNKIRKSFANKEVSNLSQIVTNNNSVKKNDIYKKALLLIKRGQKVKGYSTLLMVLDLYLKNINWEKKRRNCFFSFFKVV</sequence>
<name>A0ABT0TNM9_9FLAO</name>
<dbReference type="InterPro" id="IPR029044">
    <property type="entry name" value="Nucleotide-diphossugar_trans"/>
</dbReference>
<feature type="domain" description="Glycosyltransferase 2-like" evidence="1">
    <location>
        <begin position="9"/>
        <end position="130"/>
    </location>
</feature>
<evidence type="ECO:0000259" key="1">
    <source>
        <dbReference type="Pfam" id="PF00535"/>
    </source>
</evidence>
<dbReference type="Gene3D" id="3.90.550.10">
    <property type="entry name" value="Spore Coat Polysaccharide Biosynthesis Protein SpsA, Chain A"/>
    <property type="match status" value="1"/>
</dbReference>
<dbReference type="Pfam" id="PF00535">
    <property type="entry name" value="Glycos_transf_2"/>
    <property type="match status" value="1"/>
</dbReference>
<dbReference type="EMBL" id="JAMLJM010000004">
    <property type="protein sequence ID" value="MCL9809096.1"/>
    <property type="molecule type" value="Genomic_DNA"/>
</dbReference>
<gene>
    <name evidence="2" type="ORF">NAT50_06965</name>
</gene>
<protein>
    <submittedName>
        <fullName evidence="2">Glycosyltransferase family 2 protein</fullName>
    </submittedName>
</protein>
<proteinExistence type="predicted"/>
<accession>A0ABT0TNM9</accession>
<organism evidence="2 3">
    <name type="scientific">Flavobacterium luminosum</name>
    <dbReference type="NCBI Taxonomy" id="2949086"/>
    <lineage>
        <taxon>Bacteria</taxon>
        <taxon>Pseudomonadati</taxon>
        <taxon>Bacteroidota</taxon>
        <taxon>Flavobacteriia</taxon>
        <taxon>Flavobacteriales</taxon>
        <taxon>Flavobacteriaceae</taxon>
        <taxon>Flavobacterium</taxon>
    </lineage>
</organism>
<evidence type="ECO:0000313" key="3">
    <source>
        <dbReference type="Proteomes" id="UP001317191"/>
    </source>
</evidence>
<comment type="caution">
    <text evidence="2">The sequence shown here is derived from an EMBL/GenBank/DDBJ whole genome shotgun (WGS) entry which is preliminary data.</text>
</comment>
<keyword evidence="3" id="KW-1185">Reference proteome</keyword>
<dbReference type="CDD" id="cd00761">
    <property type="entry name" value="Glyco_tranf_GTA_type"/>
    <property type="match status" value="1"/>
</dbReference>
<dbReference type="InterPro" id="IPR001173">
    <property type="entry name" value="Glyco_trans_2-like"/>
</dbReference>
<dbReference type="PANTHER" id="PTHR22916">
    <property type="entry name" value="GLYCOSYLTRANSFERASE"/>
    <property type="match status" value="1"/>
</dbReference>